<feature type="region of interest" description="Disordered" evidence="3">
    <location>
        <begin position="1"/>
        <end position="21"/>
    </location>
</feature>
<evidence type="ECO:0000313" key="5">
    <source>
        <dbReference type="EMBL" id="TGO41426.1"/>
    </source>
</evidence>
<keyword evidence="4" id="KW-0812">Transmembrane</keyword>
<feature type="transmembrane region" description="Helical" evidence="4">
    <location>
        <begin position="41"/>
        <end position="62"/>
    </location>
</feature>
<name>A0A4Z1GX05_9HELO</name>
<accession>A0A4Z1GX05</accession>
<dbReference type="AlphaFoldDB" id="A0A4Z1GX05"/>
<gene>
    <name evidence="5" type="ORF">BHYA_0022g00690</name>
</gene>
<sequence length="182" mass="20691">MLHTSKSEGNDEEESYPLVESASGSAQVKSLRRFSRQQPDIWIFTTFLLAFLLLASGIRDYVRNKQNLLRQYDYETGFETEWTVAREAIGLKQVKFYGVIRFDDNEKQYVTVSPDGPVYVGPPSPEINDAWQALVHNESIAVTPEEAKEVSDRSAYDKYRGHYIVGLDVLHSLHCLNAICIA</sequence>
<comment type="caution">
    <text evidence="5">The sequence shown here is derived from an EMBL/GenBank/DDBJ whole genome shotgun (WGS) entry which is preliminary data.</text>
</comment>
<evidence type="ECO:0000313" key="6">
    <source>
        <dbReference type="Proteomes" id="UP000297814"/>
    </source>
</evidence>
<protein>
    <submittedName>
        <fullName evidence="5">Uncharacterized protein</fullName>
    </submittedName>
</protein>
<dbReference type="InterPro" id="IPR021765">
    <property type="entry name" value="UstYa-like"/>
</dbReference>
<dbReference type="GO" id="GO:0043386">
    <property type="term" value="P:mycotoxin biosynthetic process"/>
    <property type="evidence" value="ECO:0007669"/>
    <property type="project" value="InterPro"/>
</dbReference>
<dbReference type="Proteomes" id="UP000297814">
    <property type="component" value="Unassembled WGS sequence"/>
</dbReference>
<dbReference type="PANTHER" id="PTHR33365">
    <property type="entry name" value="YALI0B05434P"/>
    <property type="match status" value="1"/>
</dbReference>
<keyword evidence="4" id="KW-1133">Transmembrane helix</keyword>
<keyword evidence="4" id="KW-0472">Membrane</keyword>
<keyword evidence="6" id="KW-1185">Reference proteome</keyword>
<evidence type="ECO:0000256" key="2">
    <source>
        <dbReference type="ARBA" id="ARBA00035112"/>
    </source>
</evidence>
<proteinExistence type="inferred from homology"/>
<evidence type="ECO:0000256" key="1">
    <source>
        <dbReference type="ARBA" id="ARBA00004685"/>
    </source>
</evidence>
<dbReference type="PANTHER" id="PTHR33365:SF4">
    <property type="entry name" value="CYCLOCHLOROTINE BIOSYNTHESIS PROTEIN O"/>
    <property type="match status" value="1"/>
</dbReference>
<dbReference type="EMBL" id="PQXK01000022">
    <property type="protein sequence ID" value="TGO41426.1"/>
    <property type="molecule type" value="Genomic_DNA"/>
</dbReference>
<comment type="pathway">
    <text evidence="1">Mycotoxin biosynthesis.</text>
</comment>
<dbReference type="Pfam" id="PF11807">
    <property type="entry name" value="UstYa"/>
    <property type="match status" value="1"/>
</dbReference>
<reference evidence="5 6" key="1">
    <citation type="submission" date="2017-12" db="EMBL/GenBank/DDBJ databases">
        <title>Comparative genomics of Botrytis spp.</title>
        <authorList>
            <person name="Valero-Jimenez C.A."/>
            <person name="Tapia P."/>
            <person name="Veloso J."/>
            <person name="Silva-Moreno E."/>
            <person name="Staats M."/>
            <person name="Valdes J.H."/>
            <person name="Van Kan J.A.L."/>
        </authorList>
    </citation>
    <scope>NUCLEOTIDE SEQUENCE [LARGE SCALE GENOMIC DNA]</scope>
    <source>
        <strain evidence="5 6">Bh0001</strain>
    </source>
</reference>
<comment type="similarity">
    <text evidence="2">Belongs to the ustYa family.</text>
</comment>
<organism evidence="5 6">
    <name type="scientific">Botrytis hyacinthi</name>
    <dbReference type="NCBI Taxonomy" id="278943"/>
    <lineage>
        <taxon>Eukaryota</taxon>
        <taxon>Fungi</taxon>
        <taxon>Dikarya</taxon>
        <taxon>Ascomycota</taxon>
        <taxon>Pezizomycotina</taxon>
        <taxon>Leotiomycetes</taxon>
        <taxon>Helotiales</taxon>
        <taxon>Sclerotiniaceae</taxon>
        <taxon>Botrytis</taxon>
    </lineage>
</organism>
<evidence type="ECO:0000256" key="4">
    <source>
        <dbReference type="SAM" id="Phobius"/>
    </source>
</evidence>
<evidence type="ECO:0000256" key="3">
    <source>
        <dbReference type="SAM" id="MobiDB-lite"/>
    </source>
</evidence>